<name>A0A284RVR0_ARMOS</name>
<protein>
    <submittedName>
        <fullName evidence="1">Uncharacterized protein</fullName>
    </submittedName>
</protein>
<proteinExistence type="predicted"/>
<organism evidence="1 2">
    <name type="scientific">Armillaria ostoyae</name>
    <name type="common">Armillaria root rot fungus</name>
    <dbReference type="NCBI Taxonomy" id="47428"/>
    <lineage>
        <taxon>Eukaryota</taxon>
        <taxon>Fungi</taxon>
        <taxon>Dikarya</taxon>
        <taxon>Basidiomycota</taxon>
        <taxon>Agaricomycotina</taxon>
        <taxon>Agaricomycetes</taxon>
        <taxon>Agaricomycetidae</taxon>
        <taxon>Agaricales</taxon>
        <taxon>Marasmiineae</taxon>
        <taxon>Physalacriaceae</taxon>
        <taxon>Armillaria</taxon>
    </lineage>
</organism>
<dbReference type="OrthoDB" id="2310204at2759"/>
<dbReference type="Proteomes" id="UP000219338">
    <property type="component" value="Unassembled WGS sequence"/>
</dbReference>
<evidence type="ECO:0000313" key="2">
    <source>
        <dbReference type="Proteomes" id="UP000219338"/>
    </source>
</evidence>
<dbReference type="OMA" id="NHFRVYR"/>
<gene>
    <name evidence="1" type="ORF">ARMOST_16259</name>
</gene>
<evidence type="ECO:0000313" key="1">
    <source>
        <dbReference type="EMBL" id="SJL12827.1"/>
    </source>
</evidence>
<dbReference type="EMBL" id="FUEG01000018">
    <property type="protein sequence ID" value="SJL12827.1"/>
    <property type="molecule type" value="Genomic_DNA"/>
</dbReference>
<keyword evidence="2" id="KW-1185">Reference proteome</keyword>
<dbReference type="STRING" id="47428.A0A284RVR0"/>
<accession>A0A284RVR0</accession>
<reference evidence="2" key="1">
    <citation type="journal article" date="2017" name="Nat. Ecol. Evol.">
        <title>Genome expansion and lineage-specific genetic innovations in the forest pathogenic fungi Armillaria.</title>
        <authorList>
            <person name="Sipos G."/>
            <person name="Prasanna A.N."/>
            <person name="Walter M.C."/>
            <person name="O'Connor E."/>
            <person name="Balint B."/>
            <person name="Krizsan K."/>
            <person name="Kiss B."/>
            <person name="Hess J."/>
            <person name="Varga T."/>
            <person name="Slot J."/>
            <person name="Riley R."/>
            <person name="Boka B."/>
            <person name="Rigling D."/>
            <person name="Barry K."/>
            <person name="Lee J."/>
            <person name="Mihaltcheva S."/>
            <person name="LaButti K."/>
            <person name="Lipzen A."/>
            <person name="Waldron R."/>
            <person name="Moloney N.M."/>
            <person name="Sperisen C."/>
            <person name="Kredics L."/>
            <person name="Vagvoelgyi C."/>
            <person name="Patrignani A."/>
            <person name="Fitzpatrick D."/>
            <person name="Nagy I."/>
            <person name="Doyle S."/>
            <person name="Anderson J.B."/>
            <person name="Grigoriev I.V."/>
            <person name="Gueldener U."/>
            <person name="Muensterkoetter M."/>
            <person name="Nagy L.G."/>
        </authorList>
    </citation>
    <scope>NUCLEOTIDE SEQUENCE [LARGE SCALE GENOMIC DNA]</scope>
    <source>
        <strain evidence="2">C18/9</strain>
    </source>
</reference>
<dbReference type="AlphaFoldDB" id="A0A284RVR0"/>
<sequence length="237" mass="24900">MLTVLTVLAPLALALQIPIQIPIQSGSVDFYNPNLSGGSMLNNAGGGLGEPLNVIISGKSSPEVLTNDGIVSYARAIGFSEECLGIHIGAPQSANLGDGHGWVNQTMELREDYGNEELGTCLESVIGGNHFRVYRQDGPSAMSGALFLAVSQEEDVEEDHTIVPDGYNIGRNQLVEHAVGNHHFDGVYYTTTAKNITGLLPAGSEGVNHGIATDGITTLLTVQTSSSSVDNKVPEAK</sequence>